<protein>
    <submittedName>
        <fullName evidence="2">Uncharacterized protein</fullName>
    </submittedName>
</protein>
<dbReference type="PANTHER" id="PTHR33095:SF127">
    <property type="entry name" value="OS05G0578100 PROTEIN"/>
    <property type="match status" value="1"/>
</dbReference>
<accession>A0A7N0U2N8</accession>
<dbReference type="Proteomes" id="UP000594263">
    <property type="component" value="Unplaced"/>
</dbReference>
<dbReference type="Pfam" id="PF07816">
    <property type="entry name" value="DUF1645"/>
    <property type="match status" value="1"/>
</dbReference>
<evidence type="ECO:0000313" key="2">
    <source>
        <dbReference type="EnsemblPlants" id="Kaladp0053s0203.1.v1.1.CDS.1"/>
    </source>
</evidence>
<reference evidence="2" key="1">
    <citation type="submission" date="2021-01" db="UniProtKB">
        <authorList>
            <consortium name="EnsemblPlants"/>
        </authorList>
    </citation>
    <scope>IDENTIFICATION</scope>
</reference>
<dbReference type="OMA" id="WSTKRWR"/>
<dbReference type="Gramene" id="Kaladp0053s0203.1.v1.1">
    <property type="protein sequence ID" value="Kaladp0053s0203.1.v1.1.CDS.1"/>
    <property type="gene ID" value="Kaladp0053s0203.v1.1"/>
</dbReference>
<dbReference type="EnsemblPlants" id="Kaladp0053s0203.1.v1.1">
    <property type="protein sequence ID" value="Kaladp0053s0203.1.v1.1.CDS.1"/>
    <property type="gene ID" value="Kaladp0053s0203.v1.1"/>
</dbReference>
<keyword evidence="3" id="KW-1185">Reference proteome</keyword>
<evidence type="ECO:0000256" key="1">
    <source>
        <dbReference type="SAM" id="MobiDB-lite"/>
    </source>
</evidence>
<feature type="region of interest" description="Disordered" evidence="1">
    <location>
        <begin position="202"/>
        <end position="239"/>
    </location>
</feature>
<dbReference type="InterPro" id="IPR012442">
    <property type="entry name" value="DUF1645_plant"/>
</dbReference>
<feature type="compositionally biased region" description="Low complexity" evidence="1">
    <location>
        <begin position="210"/>
        <end position="222"/>
    </location>
</feature>
<name>A0A7N0U2N8_KALFE</name>
<evidence type="ECO:0000313" key="3">
    <source>
        <dbReference type="Proteomes" id="UP000594263"/>
    </source>
</evidence>
<dbReference type="PANTHER" id="PTHR33095">
    <property type="entry name" value="OS07G0619500 PROTEIN"/>
    <property type="match status" value="1"/>
</dbReference>
<dbReference type="AlphaFoldDB" id="A0A7N0U2N8"/>
<organism evidence="2 3">
    <name type="scientific">Kalanchoe fedtschenkoi</name>
    <name type="common">Lavender scallops</name>
    <name type="synonym">South American air plant</name>
    <dbReference type="NCBI Taxonomy" id="63787"/>
    <lineage>
        <taxon>Eukaryota</taxon>
        <taxon>Viridiplantae</taxon>
        <taxon>Streptophyta</taxon>
        <taxon>Embryophyta</taxon>
        <taxon>Tracheophyta</taxon>
        <taxon>Spermatophyta</taxon>
        <taxon>Magnoliopsida</taxon>
        <taxon>eudicotyledons</taxon>
        <taxon>Gunneridae</taxon>
        <taxon>Pentapetalae</taxon>
        <taxon>Saxifragales</taxon>
        <taxon>Crassulaceae</taxon>
        <taxon>Kalanchoe</taxon>
    </lineage>
</organism>
<sequence>MESSEDRNAAADADCLAVCPSFSTYYSDRQAAAARAVSEVLSSAKQPESELDEDEFGFPARRFEKRECVDGDGEGEEDGEEEEFEFAILCDESFPEGEIGQIFPIFDRDLAEKEEMRRAVETASVSLGKLFVEERDGNVPSSSSSEEDELDSVEPGTYCVWKPKSPEISPGRCKKSKSTGSCSKRWKLRDLLLRRSNSDGKESFVYLTPSSSTGSSNSNSTSEEVKSVKLKQARRPSGEYKSAHEMFYVKNRAVKEEDRRRSYLPYRKGLVGFGFLPNGMSLTNNFRPF</sequence>
<proteinExistence type="predicted"/>
<feature type="region of interest" description="Disordered" evidence="1">
    <location>
        <begin position="134"/>
        <end position="180"/>
    </location>
</feature>